<sequence length="325" mass="36325">MTNAMENTIPPWSLQITLRRRKVPLWLKMFNTLNRKGNATFLSEDVISELFVKSEDCSKSPETEVLFPMEENTNNLVVKTNTSTPQPSNSVKSKRITGSKSKKDVLEGLPSASPTAHFARQHARLFAEMESISDQQERIARKHEENMRAVPNVAKRLATPKAVRKPLRDANTGTSATKKAESAKKTEYVFDVSKAKTSVTEQSFNFGKVEDFRPEQNKGASGIVTTSFSLKASKTRDERDVKSRTKTTSKQKQGKSFLALTMPVDNPKLNILATPKGMTPAQTRQKVMYTPRRGALGAFVDTTKLSDREFELAVANGLIKARSRW</sequence>
<reference evidence="2 3" key="1">
    <citation type="submission" date="2014-10" db="EMBL/GenBank/DDBJ databases">
        <title>Draft genome of the hookworm Ancylostoma caninum.</title>
        <authorList>
            <person name="Mitreva M."/>
        </authorList>
    </citation>
    <scope>NUCLEOTIDE SEQUENCE [LARGE SCALE GENOMIC DNA]</scope>
    <source>
        <strain evidence="2 3">Baltimore</strain>
    </source>
</reference>
<accession>A0A368FWW1</accession>
<name>A0A368FWW1_ANCCA</name>
<feature type="region of interest" description="Disordered" evidence="1">
    <location>
        <begin position="231"/>
        <end position="253"/>
    </location>
</feature>
<feature type="compositionally biased region" description="Basic and acidic residues" evidence="1">
    <location>
        <begin position="234"/>
        <end position="243"/>
    </location>
</feature>
<dbReference type="Proteomes" id="UP000252519">
    <property type="component" value="Unassembled WGS sequence"/>
</dbReference>
<comment type="caution">
    <text evidence="2">The sequence shown here is derived from an EMBL/GenBank/DDBJ whole genome shotgun (WGS) entry which is preliminary data.</text>
</comment>
<proteinExistence type="predicted"/>
<dbReference type="AlphaFoldDB" id="A0A368FWW1"/>
<evidence type="ECO:0000313" key="2">
    <source>
        <dbReference type="EMBL" id="RCN36681.1"/>
    </source>
</evidence>
<dbReference type="EMBL" id="JOJR01000535">
    <property type="protein sequence ID" value="RCN36681.1"/>
    <property type="molecule type" value="Genomic_DNA"/>
</dbReference>
<organism evidence="2 3">
    <name type="scientific">Ancylostoma caninum</name>
    <name type="common">Dog hookworm</name>
    <dbReference type="NCBI Taxonomy" id="29170"/>
    <lineage>
        <taxon>Eukaryota</taxon>
        <taxon>Metazoa</taxon>
        <taxon>Ecdysozoa</taxon>
        <taxon>Nematoda</taxon>
        <taxon>Chromadorea</taxon>
        <taxon>Rhabditida</taxon>
        <taxon>Rhabditina</taxon>
        <taxon>Rhabditomorpha</taxon>
        <taxon>Strongyloidea</taxon>
        <taxon>Ancylostomatidae</taxon>
        <taxon>Ancylostomatinae</taxon>
        <taxon>Ancylostoma</taxon>
    </lineage>
</organism>
<dbReference type="STRING" id="29170.A0A368FWW1"/>
<keyword evidence="3" id="KW-1185">Reference proteome</keyword>
<dbReference type="OrthoDB" id="5810714at2759"/>
<gene>
    <name evidence="2" type="ORF">ANCCAN_17439</name>
</gene>
<evidence type="ECO:0000313" key="3">
    <source>
        <dbReference type="Proteomes" id="UP000252519"/>
    </source>
</evidence>
<feature type="compositionally biased region" description="Polar residues" evidence="1">
    <location>
        <begin position="79"/>
        <end position="91"/>
    </location>
</feature>
<feature type="compositionally biased region" description="Basic residues" evidence="1">
    <location>
        <begin position="244"/>
        <end position="253"/>
    </location>
</feature>
<evidence type="ECO:0000256" key="1">
    <source>
        <dbReference type="SAM" id="MobiDB-lite"/>
    </source>
</evidence>
<protein>
    <submittedName>
        <fullName evidence="2">Uncharacterized protein</fullName>
    </submittedName>
</protein>
<feature type="region of interest" description="Disordered" evidence="1">
    <location>
        <begin position="79"/>
        <end position="110"/>
    </location>
</feature>